<sequence>MGTITVSKELPATPEALFRTIISPGTWDHWLALHRDFVGSPPDSLAEGAVFVSEVLLHGMAEEVAWRVETLAEPSRVVLRGTGQAGVRCTCAYTLEPSVAGTTVTVSLALAGPLMTRTVRKTLVEHGSRLLDQALGQLGELAYALRP</sequence>
<dbReference type="Pfam" id="PF10604">
    <property type="entry name" value="Polyketide_cyc2"/>
    <property type="match status" value="1"/>
</dbReference>
<dbReference type="InterPro" id="IPR019587">
    <property type="entry name" value="Polyketide_cyclase/dehydratase"/>
</dbReference>
<evidence type="ECO:0000313" key="2">
    <source>
        <dbReference type="Proteomes" id="UP000602198"/>
    </source>
</evidence>
<dbReference type="Proteomes" id="UP000602198">
    <property type="component" value="Unassembled WGS sequence"/>
</dbReference>
<keyword evidence="2" id="KW-1185">Reference proteome</keyword>
<comment type="caution">
    <text evidence="1">The sequence shown here is derived from an EMBL/GenBank/DDBJ whole genome shotgun (WGS) entry which is preliminary data.</text>
</comment>
<accession>A0ABS1M8G8</accession>
<dbReference type="Gene3D" id="3.30.530.20">
    <property type="match status" value="1"/>
</dbReference>
<gene>
    <name evidence="1" type="ORF">JK358_20890</name>
</gene>
<organism evidence="1 2">
    <name type="scientific">Nocardia acididurans</name>
    <dbReference type="NCBI Taxonomy" id="2802282"/>
    <lineage>
        <taxon>Bacteria</taxon>
        <taxon>Bacillati</taxon>
        <taxon>Actinomycetota</taxon>
        <taxon>Actinomycetes</taxon>
        <taxon>Mycobacteriales</taxon>
        <taxon>Nocardiaceae</taxon>
        <taxon>Nocardia</taxon>
    </lineage>
</organism>
<proteinExistence type="predicted"/>
<dbReference type="EMBL" id="JAERRJ010000008">
    <property type="protein sequence ID" value="MBL1076856.1"/>
    <property type="molecule type" value="Genomic_DNA"/>
</dbReference>
<protein>
    <submittedName>
        <fullName evidence="1">SRPBCC family protein</fullName>
    </submittedName>
</protein>
<dbReference type="InterPro" id="IPR023393">
    <property type="entry name" value="START-like_dom_sf"/>
</dbReference>
<dbReference type="SUPFAM" id="SSF55961">
    <property type="entry name" value="Bet v1-like"/>
    <property type="match status" value="1"/>
</dbReference>
<name>A0ABS1M8G8_9NOCA</name>
<reference evidence="1 2" key="1">
    <citation type="submission" date="2021-01" db="EMBL/GenBank/DDBJ databases">
        <title>WGS of actinomycetes isolated from Thailand.</title>
        <authorList>
            <person name="Thawai C."/>
        </authorList>
    </citation>
    <scope>NUCLEOTIDE SEQUENCE [LARGE SCALE GENOMIC DNA]</scope>
    <source>
        <strain evidence="1 2">LPG 2</strain>
    </source>
</reference>
<evidence type="ECO:0000313" key="1">
    <source>
        <dbReference type="EMBL" id="MBL1076856.1"/>
    </source>
</evidence>
<dbReference type="RefSeq" id="WP_201949451.1">
    <property type="nucleotide sequence ID" value="NZ_JAERRJ010000008.1"/>
</dbReference>